<dbReference type="RefSeq" id="WP_149309069.1">
    <property type="nucleotide sequence ID" value="NZ_SRSD01000010.1"/>
</dbReference>
<dbReference type="Proteomes" id="UP000324298">
    <property type="component" value="Unassembled WGS sequence"/>
</dbReference>
<keyword evidence="2" id="KW-1185">Reference proteome</keyword>
<accession>A0A5A9X8M9</accession>
<name>A0A5A9X8M9_9BACT</name>
<reference evidence="1 2" key="1">
    <citation type="submission" date="2019-04" db="EMBL/GenBank/DDBJ databases">
        <title>Geobacter ruber sp. nov., ferric-reducing bacteria isolated from paddy soil.</title>
        <authorList>
            <person name="Xu Z."/>
            <person name="Masuda Y."/>
            <person name="Itoh H."/>
            <person name="Senoo K."/>
        </authorList>
    </citation>
    <scope>NUCLEOTIDE SEQUENCE [LARGE SCALE GENOMIC DNA]</scope>
    <source>
        <strain evidence="1 2">Red88</strain>
    </source>
</reference>
<comment type="caution">
    <text evidence="1">The sequence shown here is derived from an EMBL/GenBank/DDBJ whole genome shotgun (WGS) entry which is preliminary data.</text>
</comment>
<evidence type="ECO:0000313" key="2">
    <source>
        <dbReference type="Proteomes" id="UP000324298"/>
    </source>
</evidence>
<gene>
    <name evidence="1" type="ORF">ET418_15355</name>
</gene>
<evidence type="ECO:0000313" key="1">
    <source>
        <dbReference type="EMBL" id="KAA0888755.1"/>
    </source>
</evidence>
<dbReference type="EMBL" id="SRSD01000010">
    <property type="protein sequence ID" value="KAA0888755.1"/>
    <property type="molecule type" value="Genomic_DNA"/>
</dbReference>
<proteinExistence type="predicted"/>
<protein>
    <submittedName>
        <fullName evidence="1">Uncharacterized protein</fullName>
    </submittedName>
</protein>
<sequence length="97" mass="11059">MSNCKLERNKLIPQVIAETDNSFKGKPVSAVEWCERFQENMDKFAQKNWLVSNNSIPVDLGVLKKFMADQGMLPTQFGQIVIHCSPKDVKKVEFKSV</sequence>
<organism evidence="1 2">
    <name type="scientific">Oryzomonas rubra</name>
    <dbReference type="NCBI Taxonomy" id="2509454"/>
    <lineage>
        <taxon>Bacteria</taxon>
        <taxon>Pseudomonadati</taxon>
        <taxon>Thermodesulfobacteriota</taxon>
        <taxon>Desulfuromonadia</taxon>
        <taxon>Geobacterales</taxon>
        <taxon>Geobacteraceae</taxon>
        <taxon>Oryzomonas</taxon>
    </lineage>
</organism>
<dbReference type="AlphaFoldDB" id="A0A5A9X8M9"/>